<keyword evidence="6 11" id="KW-0548">Nucleotidyltransferase</keyword>
<comment type="pathway">
    <text evidence="1 11">Cofactor biosynthesis; NAD(+) biosynthesis; NAD(+) from nicotinamide D-ribonucleotide: step 1/1.</text>
</comment>
<evidence type="ECO:0000256" key="6">
    <source>
        <dbReference type="ARBA" id="ARBA00022695"/>
    </source>
</evidence>
<dbReference type="InterPro" id="IPR051182">
    <property type="entry name" value="Euk_NMN_adenylyltrnsfrase"/>
</dbReference>
<gene>
    <name evidence="14" type="primary">LOC108563064</name>
</gene>
<evidence type="ECO:0000256" key="2">
    <source>
        <dbReference type="ARBA" id="ARBA00005019"/>
    </source>
</evidence>
<comment type="pathway">
    <text evidence="2">Cofactor biosynthesis; NAD(+) biosynthesis; deamido-NAD(+) from nicotinate D-ribonucleotide: step 1/1.</text>
</comment>
<reference evidence="14" key="1">
    <citation type="submission" date="2025-08" db="UniProtKB">
        <authorList>
            <consortium name="RefSeq"/>
        </authorList>
    </citation>
    <scope>IDENTIFICATION</scope>
    <source>
        <tissue evidence="14">Whole Larva</tissue>
    </source>
</reference>
<keyword evidence="13" id="KW-1185">Reference proteome</keyword>
<feature type="domain" description="Cytidyltransferase-like" evidence="12">
    <location>
        <begin position="9"/>
        <end position="206"/>
    </location>
</feature>
<keyword evidence="7 11" id="KW-0547">Nucleotide-binding</keyword>
<dbReference type="InterPro" id="IPR004821">
    <property type="entry name" value="Cyt_trans-like"/>
</dbReference>
<sequence>MTLNKVVLLACGSFNPPTNMHLRMFEIAKDHLHRMGQCLVVGGLMSPVHDAYGKAGLVSSTHRLAMLKMALGTDHWIKVSDWETNQESWTRTRPTIEYHQNHINSILYGTNGNGDEFFQNSINSGPVQVKLLCGADLLESFGTPGLWSDDDIEAIVGQHGLVVITRENCNPLKFIYNSDILTKYMSNITIVTEWITNEVSSTKIRRALRRSESVRYLMPDNVIDYIKNNGLYGSSNKNKYLSPLNPLYNNSNFLTPSPTDVSMDSPSPTSRCLSLCNNNLFSQPESIDVPDIGVVGKNQQNLSKHPGQAVKIVTANTGRHTIIPNGDKVNNRQLKGSTSCADIQNTEHRTKSVESLECKSCDENMIKFIFTQHGIKVVSDVETIV</sequence>
<evidence type="ECO:0000256" key="1">
    <source>
        <dbReference type="ARBA" id="ARBA00004658"/>
    </source>
</evidence>
<proteinExistence type="inferred from homology"/>
<keyword evidence="8 11" id="KW-0067">ATP-binding</keyword>
<name>A0ABM1MRB5_NICVS</name>
<protein>
    <recommendedName>
        <fullName evidence="11">Nicotinamide-nucleotide adenylyltransferase</fullName>
        <ecNumber evidence="11">2.7.7.1</ecNumber>
        <ecNumber evidence="11">2.7.7.18</ecNumber>
    </recommendedName>
</protein>
<evidence type="ECO:0000256" key="5">
    <source>
        <dbReference type="ARBA" id="ARBA00022679"/>
    </source>
</evidence>
<dbReference type="SUPFAM" id="SSF52374">
    <property type="entry name" value="Nucleotidylyl transferase"/>
    <property type="match status" value="1"/>
</dbReference>
<dbReference type="EC" id="2.7.7.18" evidence="11"/>
<accession>A0ABM1MRB5</accession>
<dbReference type="CDD" id="cd09286">
    <property type="entry name" value="NMNAT_Eukarya"/>
    <property type="match status" value="1"/>
</dbReference>
<comment type="similarity">
    <text evidence="3 11">Belongs to the eukaryotic NMN adenylyltransferase family.</text>
</comment>
<dbReference type="Pfam" id="PF01467">
    <property type="entry name" value="CTP_transf_like"/>
    <property type="match status" value="1"/>
</dbReference>
<evidence type="ECO:0000313" key="13">
    <source>
        <dbReference type="Proteomes" id="UP000695000"/>
    </source>
</evidence>
<dbReference type="NCBIfam" id="TIGR00482">
    <property type="entry name" value="nicotinate (nicotinamide) nucleotide adenylyltransferase"/>
    <property type="match status" value="1"/>
</dbReference>
<evidence type="ECO:0000256" key="9">
    <source>
        <dbReference type="ARBA" id="ARBA00023027"/>
    </source>
</evidence>
<keyword evidence="9 11" id="KW-0520">NAD</keyword>
<evidence type="ECO:0000256" key="3">
    <source>
        <dbReference type="ARBA" id="ARBA00007064"/>
    </source>
</evidence>
<keyword evidence="4 11" id="KW-0662">Pyridine nucleotide biosynthesis</keyword>
<evidence type="ECO:0000256" key="8">
    <source>
        <dbReference type="ARBA" id="ARBA00022840"/>
    </source>
</evidence>
<dbReference type="RefSeq" id="XP_017777115.1">
    <property type="nucleotide sequence ID" value="XM_017921626.1"/>
</dbReference>
<dbReference type="InterPro" id="IPR005248">
    <property type="entry name" value="NadD/NMNAT"/>
</dbReference>
<evidence type="ECO:0000256" key="7">
    <source>
        <dbReference type="ARBA" id="ARBA00022741"/>
    </source>
</evidence>
<dbReference type="EC" id="2.7.7.1" evidence="11"/>
<comment type="catalytic activity">
    <reaction evidence="11">
        <text>beta-nicotinamide D-ribonucleotide + ATP + H(+) = diphosphate + NAD(+)</text>
        <dbReference type="Rhea" id="RHEA:21360"/>
        <dbReference type="ChEBI" id="CHEBI:14649"/>
        <dbReference type="ChEBI" id="CHEBI:15378"/>
        <dbReference type="ChEBI" id="CHEBI:30616"/>
        <dbReference type="ChEBI" id="CHEBI:33019"/>
        <dbReference type="ChEBI" id="CHEBI:57540"/>
        <dbReference type="EC" id="2.7.7.1"/>
    </reaction>
</comment>
<evidence type="ECO:0000256" key="11">
    <source>
        <dbReference type="RuleBase" id="RU362021"/>
    </source>
</evidence>
<evidence type="ECO:0000259" key="12">
    <source>
        <dbReference type="Pfam" id="PF01467"/>
    </source>
</evidence>
<dbReference type="PANTHER" id="PTHR12039">
    <property type="entry name" value="NICOTINAMIDE MONONUCLEOTIDE ADENYLYLTRANSFERASE"/>
    <property type="match status" value="1"/>
</dbReference>
<evidence type="ECO:0000256" key="10">
    <source>
        <dbReference type="ARBA" id="ARBA00048721"/>
    </source>
</evidence>
<keyword evidence="5 11" id="KW-0808">Transferase</keyword>
<dbReference type="GeneID" id="108563064"/>
<evidence type="ECO:0000256" key="4">
    <source>
        <dbReference type="ARBA" id="ARBA00022642"/>
    </source>
</evidence>
<dbReference type="InterPro" id="IPR045094">
    <property type="entry name" value="NMNAT_euk"/>
</dbReference>
<dbReference type="PANTHER" id="PTHR12039:SF0">
    <property type="entry name" value="NICOTINAMIDE-NUCLEOTIDE ADENYLYLTRANSFERASE"/>
    <property type="match status" value="1"/>
</dbReference>
<dbReference type="Gene3D" id="3.40.50.620">
    <property type="entry name" value="HUPs"/>
    <property type="match status" value="1"/>
</dbReference>
<evidence type="ECO:0000313" key="14">
    <source>
        <dbReference type="RefSeq" id="XP_017777115.1"/>
    </source>
</evidence>
<comment type="catalytic activity">
    <reaction evidence="10 11">
        <text>nicotinate beta-D-ribonucleotide + ATP + H(+) = deamido-NAD(+) + diphosphate</text>
        <dbReference type="Rhea" id="RHEA:22860"/>
        <dbReference type="ChEBI" id="CHEBI:15378"/>
        <dbReference type="ChEBI" id="CHEBI:30616"/>
        <dbReference type="ChEBI" id="CHEBI:33019"/>
        <dbReference type="ChEBI" id="CHEBI:57502"/>
        <dbReference type="ChEBI" id="CHEBI:58437"/>
        <dbReference type="EC" id="2.7.7.18"/>
    </reaction>
</comment>
<dbReference type="GO" id="GO:0016779">
    <property type="term" value="F:nucleotidyltransferase activity"/>
    <property type="evidence" value="ECO:0007669"/>
    <property type="project" value="UniProtKB-KW"/>
</dbReference>
<dbReference type="InterPro" id="IPR014729">
    <property type="entry name" value="Rossmann-like_a/b/a_fold"/>
</dbReference>
<dbReference type="Proteomes" id="UP000695000">
    <property type="component" value="Unplaced"/>
</dbReference>
<organism evidence="13 14">
    <name type="scientific">Nicrophorus vespilloides</name>
    <name type="common">Boreal carrion beetle</name>
    <dbReference type="NCBI Taxonomy" id="110193"/>
    <lineage>
        <taxon>Eukaryota</taxon>
        <taxon>Metazoa</taxon>
        <taxon>Ecdysozoa</taxon>
        <taxon>Arthropoda</taxon>
        <taxon>Hexapoda</taxon>
        <taxon>Insecta</taxon>
        <taxon>Pterygota</taxon>
        <taxon>Neoptera</taxon>
        <taxon>Endopterygota</taxon>
        <taxon>Coleoptera</taxon>
        <taxon>Polyphaga</taxon>
        <taxon>Staphyliniformia</taxon>
        <taxon>Silphidae</taxon>
        <taxon>Nicrophorinae</taxon>
        <taxon>Nicrophorus</taxon>
    </lineage>
</organism>